<evidence type="ECO:0000259" key="1">
    <source>
        <dbReference type="PROSITE" id="PS50943"/>
    </source>
</evidence>
<evidence type="ECO:0000313" key="2">
    <source>
        <dbReference type="EMBL" id="NMF47389.1"/>
    </source>
</evidence>
<organism evidence="2 3">
    <name type="scientific">Pseudoalteromonas arctica</name>
    <dbReference type="NCBI Taxonomy" id="394751"/>
    <lineage>
        <taxon>Bacteria</taxon>
        <taxon>Pseudomonadati</taxon>
        <taxon>Pseudomonadota</taxon>
        <taxon>Gammaproteobacteria</taxon>
        <taxon>Alteromonadales</taxon>
        <taxon>Pseudoalteromonadaceae</taxon>
        <taxon>Pseudoalteromonas</taxon>
    </lineage>
</organism>
<proteinExistence type="predicted"/>
<name>A0A7X9U4F2_9GAMM</name>
<evidence type="ECO:0000313" key="3">
    <source>
        <dbReference type="Proteomes" id="UP000519126"/>
    </source>
</evidence>
<dbReference type="CDD" id="cd00093">
    <property type="entry name" value="HTH_XRE"/>
    <property type="match status" value="1"/>
</dbReference>
<dbReference type="PROSITE" id="PS50943">
    <property type="entry name" value="HTH_CROC1"/>
    <property type="match status" value="1"/>
</dbReference>
<dbReference type="AlphaFoldDB" id="A0A7X9U4F2"/>
<dbReference type="SMART" id="SM00530">
    <property type="entry name" value="HTH_XRE"/>
    <property type="match status" value="1"/>
</dbReference>
<dbReference type="InterPro" id="IPR001387">
    <property type="entry name" value="Cro/C1-type_HTH"/>
</dbReference>
<dbReference type="Proteomes" id="UP000519126">
    <property type="component" value="Unassembled WGS sequence"/>
</dbReference>
<protein>
    <submittedName>
        <fullName evidence="2">Helix-turn-helix transcriptional regulator</fullName>
    </submittedName>
</protein>
<accession>A0A7X9U4F2</accession>
<dbReference type="EMBL" id="JABBCX010000001">
    <property type="protein sequence ID" value="NMF47389.1"/>
    <property type="molecule type" value="Genomic_DNA"/>
</dbReference>
<dbReference type="Gene3D" id="1.10.260.40">
    <property type="entry name" value="lambda repressor-like DNA-binding domains"/>
    <property type="match status" value="1"/>
</dbReference>
<dbReference type="InterPro" id="IPR010982">
    <property type="entry name" value="Lambda_DNA-bd_dom_sf"/>
</dbReference>
<comment type="caution">
    <text evidence="2">The sequence shown here is derived from an EMBL/GenBank/DDBJ whole genome shotgun (WGS) entry which is preliminary data.</text>
</comment>
<feature type="domain" description="HTH cro/C1-type" evidence="1">
    <location>
        <begin position="13"/>
        <end position="71"/>
    </location>
</feature>
<reference evidence="2 3" key="1">
    <citation type="submission" date="2020-04" db="EMBL/GenBank/DDBJ databases">
        <title>Genome Sequencing and Assembley of Pseudoalteromonas artica.</title>
        <authorList>
            <person name="Akerly B."/>
            <person name="Cook G."/>
        </authorList>
    </citation>
    <scope>NUCLEOTIDE SEQUENCE [LARGE SCALE GENOMIC DNA]</scope>
    <source>
        <strain evidence="2 3">NEC-BIFX-0059</strain>
    </source>
</reference>
<dbReference type="SUPFAM" id="SSF47413">
    <property type="entry name" value="lambda repressor-like DNA-binding domains"/>
    <property type="match status" value="1"/>
</dbReference>
<dbReference type="GO" id="GO:0003677">
    <property type="term" value="F:DNA binding"/>
    <property type="evidence" value="ECO:0007669"/>
    <property type="project" value="InterPro"/>
</dbReference>
<dbReference type="Pfam" id="PF13560">
    <property type="entry name" value="HTH_31"/>
    <property type="match status" value="1"/>
</dbReference>
<dbReference type="RefSeq" id="WP_165722306.1">
    <property type="nucleotide sequence ID" value="NZ_JABBCX010000001.1"/>
</dbReference>
<sequence length="91" mass="10184">MKTNDGSPFPKRLKEARLAKGLSQKKLGILAGMDQFAASPRMNQYEKGVHSPDFQTVRALAKVLEVPTAFFYCEEDNLAAIILNHKTYNVN</sequence>
<gene>
    <name evidence="2" type="ORF">HHL01_04240</name>
</gene>